<keyword evidence="5" id="KW-0456">Lyase</keyword>
<dbReference type="InterPro" id="IPR050147">
    <property type="entry name" value="Ser/Thr_Dehydratase"/>
</dbReference>
<evidence type="ECO:0000256" key="5">
    <source>
        <dbReference type="ARBA" id="ARBA00023239"/>
    </source>
</evidence>
<dbReference type="GO" id="GO:0004794">
    <property type="term" value="F:threonine deaminase activity"/>
    <property type="evidence" value="ECO:0007669"/>
    <property type="project" value="TreeGrafter"/>
</dbReference>
<protein>
    <recommendedName>
        <fullName evidence="3">L-serine ammonia-lyase</fullName>
        <ecNumber evidence="3">4.3.1.17</ecNumber>
    </recommendedName>
</protein>
<sequence>MDLNSPNRIRGPLQSRRLPNLPQTRKPPTRRLLQIPRHRQPPPPAQRRPGLHHRRALALLPATIVVPDSTPAFMIAKLRAAGATAVLQQGASWAEADAYLREQVLAGREDAVYVPPFDHADIWEGVGGMVEEIREQLEGGGRTRWFVRLGGGAVLWGYGRVGEGGVGGVRVLAVETRGAESLARSLREGRVVELEKITSFATGLGARRVADRAFEYARRGNVRSVVLEDAEAAMGCWRLADDERMLVEAACGVSVAVCYDGRLRKLVPELTAQSKVVVVVCGGSNISVEMLARYRKEYGYIEKVTTNDETVPSTVSAPDALADGK</sequence>
<comment type="caution">
    <text evidence="9">The sequence shown here is derived from an EMBL/GenBank/DDBJ whole genome shotgun (WGS) entry which is preliminary data.</text>
</comment>
<comment type="cofactor">
    <cofactor evidence="1">
        <name>pyridoxal 5'-phosphate</name>
        <dbReference type="ChEBI" id="CHEBI:597326"/>
    </cofactor>
</comment>
<evidence type="ECO:0000259" key="8">
    <source>
        <dbReference type="Pfam" id="PF00291"/>
    </source>
</evidence>
<comment type="catalytic activity">
    <reaction evidence="6">
        <text>L-serine = pyruvate + NH4(+)</text>
        <dbReference type="Rhea" id="RHEA:19169"/>
        <dbReference type="ChEBI" id="CHEBI:15361"/>
        <dbReference type="ChEBI" id="CHEBI:28938"/>
        <dbReference type="ChEBI" id="CHEBI:33384"/>
        <dbReference type="EC" id="4.3.1.17"/>
    </reaction>
</comment>
<dbReference type="GO" id="GO:0006565">
    <property type="term" value="P:L-serine catabolic process"/>
    <property type="evidence" value="ECO:0007669"/>
    <property type="project" value="TreeGrafter"/>
</dbReference>
<evidence type="ECO:0000256" key="1">
    <source>
        <dbReference type="ARBA" id="ARBA00001933"/>
    </source>
</evidence>
<accession>A0A5M8PEB9</accession>
<dbReference type="GO" id="GO:0003941">
    <property type="term" value="F:L-serine ammonia-lyase activity"/>
    <property type="evidence" value="ECO:0007669"/>
    <property type="project" value="UniProtKB-EC"/>
</dbReference>
<evidence type="ECO:0000256" key="7">
    <source>
        <dbReference type="SAM" id="MobiDB-lite"/>
    </source>
</evidence>
<dbReference type="AlphaFoldDB" id="A0A5M8PEB9"/>
<dbReference type="Proteomes" id="UP000324767">
    <property type="component" value="Unassembled WGS sequence"/>
</dbReference>
<dbReference type="EMBL" id="VXIT01000017">
    <property type="protein sequence ID" value="KAA6407423.1"/>
    <property type="molecule type" value="Genomic_DNA"/>
</dbReference>
<keyword evidence="4" id="KW-0663">Pyridoxal phosphate</keyword>
<dbReference type="InterPro" id="IPR001926">
    <property type="entry name" value="TrpB-like_PALP"/>
</dbReference>
<dbReference type="GO" id="GO:0006567">
    <property type="term" value="P:L-threonine catabolic process"/>
    <property type="evidence" value="ECO:0007669"/>
    <property type="project" value="TreeGrafter"/>
</dbReference>
<evidence type="ECO:0000313" key="9">
    <source>
        <dbReference type="EMBL" id="KAA6407423.1"/>
    </source>
</evidence>
<gene>
    <name evidence="9" type="ORF">FRX48_08666</name>
</gene>
<proteinExistence type="inferred from homology"/>
<reference evidence="9 10" key="1">
    <citation type="submission" date="2019-09" db="EMBL/GenBank/DDBJ databases">
        <title>The hologenome of the rock-dwelling lichen Lasallia pustulata.</title>
        <authorList>
            <person name="Greshake Tzovaras B."/>
            <person name="Segers F."/>
            <person name="Bicker A."/>
            <person name="Dal Grande F."/>
            <person name="Otte J."/>
            <person name="Hankeln T."/>
            <person name="Schmitt I."/>
            <person name="Ebersberger I."/>
        </authorList>
    </citation>
    <scope>NUCLEOTIDE SEQUENCE [LARGE SCALE GENOMIC DNA]</scope>
    <source>
        <strain evidence="9">A1-1</strain>
    </source>
</reference>
<dbReference type="SUPFAM" id="SSF53686">
    <property type="entry name" value="Tryptophan synthase beta subunit-like PLP-dependent enzymes"/>
    <property type="match status" value="1"/>
</dbReference>
<evidence type="ECO:0000256" key="3">
    <source>
        <dbReference type="ARBA" id="ARBA00012093"/>
    </source>
</evidence>
<dbReference type="GO" id="GO:0009097">
    <property type="term" value="P:isoleucine biosynthetic process"/>
    <property type="evidence" value="ECO:0007669"/>
    <property type="project" value="TreeGrafter"/>
</dbReference>
<dbReference type="Gene3D" id="3.40.50.1100">
    <property type="match status" value="1"/>
</dbReference>
<dbReference type="Pfam" id="PF00291">
    <property type="entry name" value="PALP"/>
    <property type="match status" value="1"/>
</dbReference>
<evidence type="ECO:0000256" key="2">
    <source>
        <dbReference type="ARBA" id="ARBA00010869"/>
    </source>
</evidence>
<dbReference type="PANTHER" id="PTHR48078:SF2">
    <property type="entry name" value="CATABOLIC L-SERINE_THREONINE DEHYDRATASE"/>
    <property type="match status" value="1"/>
</dbReference>
<comment type="similarity">
    <text evidence="2">Belongs to the serine/threonine dehydratase family.</text>
</comment>
<organism evidence="9 10">
    <name type="scientific">Lasallia pustulata</name>
    <dbReference type="NCBI Taxonomy" id="136370"/>
    <lineage>
        <taxon>Eukaryota</taxon>
        <taxon>Fungi</taxon>
        <taxon>Dikarya</taxon>
        <taxon>Ascomycota</taxon>
        <taxon>Pezizomycotina</taxon>
        <taxon>Lecanoromycetes</taxon>
        <taxon>OSLEUM clade</taxon>
        <taxon>Umbilicariomycetidae</taxon>
        <taxon>Umbilicariales</taxon>
        <taxon>Umbilicariaceae</taxon>
        <taxon>Lasallia</taxon>
    </lineage>
</organism>
<feature type="domain" description="Tryptophan synthase beta chain-like PALP" evidence="8">
    <location>
        <begin position="60"/>
        <end position="282"/>
    </location>
</feature>
<evidence type="ECO:0000313" key="10">
    <source>
        <dbReference type="Proteomes" id="UP000324767"/>
    </source>
</evidence>
<feature type="region of interest" description="Disordered" evidence="7">
    <location>
        <begin position="1"/>
        <end position="51"/>
    </location>
</feature>
<dbReference type="EC" id="4.3.1.17" evidence="3"/>
<evidence type="ECO:0000256" key="6">
    <source>
        <dbReference type="ARBA" id="ARBA00049406"/>
    </source>
</evidence>
<dbReference type="OrthoDB" id="7773036at2759"/>
<name>A0A5M8PEB9_9LECA</name>
<evidence type="ECO:0000256" key="4">
    <source>
        <dbReference type="ARBA" id="ARBA00022898"/>
    </source>
</evidence>
<dbReference type="InterPro" id="IPR036052">
    <property type="entry name" value="TrpB-like_PALP_sf"/>
</dbReference>
<dbReference type="PANTHER" id="PTHR48078">
    <property type="entry name" value="THREONINE DEHYDRATASE, MITOCHONDRIAL-RELATED"/>
    <property type="match status" value="1"/>
</dbReference>